<name>A0A1E1IR12_LEIGU</name>
<organism evidence="1">
    <name type="scientific">Leishmania guyanensis</name>
    <dbReference type="NCBI Taxonomy" id="5670"/>
    <lineage>
        <taxon>Eukaryota</taxon>
        <taxon>Discoba</taxon>
        <taxon>Euglenozoa</taxon>
        <taxon>Kinetoplastea</taxon>
        <taxon>Metakinetoplastina</taxon>
        <taxon>Trypanosomatida</taxon>
        <taxon>Trypanosomatidae</taxon>
        <taxon>Leishmaniinae</taxon>
        <taxon>Leishmania</taxon>
        <taxon>Leishmania guyanensis species complex</taxon>
    </lineage>
</organism>
<evidence type="ECO:0000313" key="1">
    <source>
        <dbReference type="EMBL" id="CCM13694.1"/>
    </source>
</evidence>
<accession>A0A1E1IR12</accession>
<protein>
    <submittedName>
        <fullName evidence="1">Uncharacterized protein</fullName>
    </submittedName>
</protein>
<sequence>MYRRGCVLRRGRMPFGATELCPLLDSFLHSTFVVLVYRLCCCCRVSLRVFAADFRVLRARAHSHPYTHASPHGITRLTCCPCRADLSISVHRSSGCRETCMYRLRAGSGLNGLSCVRVYV</sequence>
<dbReference type="EMBL" id="CALQ01000350">
    <property type="protein sequence ID" value="CCM13694.1"/>
    <property type="molecule type" value="Genomic_DNA"/>
</dbReference>
<dbReference type="AlphaFoldDB" id="A0A1E1IR12"/>
<gene>
    <name evidence="1" type="primary">LgM4147LRVhigh.11.00400.00010</name>
    <name evidence="1" type="ORF">BN36_1112060</name>
</gene>
<proteinExistence type="predicted"/>
<reference evidence="1" key="1">
    <citation type="submission" date="2012-08" db="EMBL/GenBank/DDBJ databases">
        <title>Comparative genomics of metastatic and non-metastatic Leishmania guyanensis provides insights into polygenic factors involved in Leishmania RNA virus infection.</title>
        <authorList>
            <person name="Smith D."/>
            <person name="Hertz-Fowler C."/>
            <person name="Martin R."/>
            <person name="Dickens N."/>
            <person name="Fasel N."/>
            <person name="Falquet L."/>
            <person name="Beverley S."/>
            <person name="Zangger H."/>
            <person name="Calderon-Copete S."/>
            <person name="Mottram J."/>
            <person name="Xenarios I."/>
        </authorList>
    </citation>
    <scope>NUCLEOTIDE SEQUENCE</scope>
    <source>
        <strain evidence="1">MHOM/BR/75/M4147/SSU:IR2SAT-LUC</strain>
    </source>
</reference>